<dbReference type="EMBL" id="CAJNOU010003666">
    <property type="protein sequence ID" value="CAF1403015.1"/>
    <property type="molecule type" value="Genomic_DNA"/>
</dbReference>
<feature type="transmembrane region" description="Helical" evidence="2">
    <location>
        <begin position="39"/>
        <end position="62"/>
    </location>
</feature>
<dbReference type="Proteomes" id="UP000663864">
    <property type="component" value="Unassembled WGS sequence"/>
</dbReference>
<protein>
    <submittedName>
        <fullName evidence="6">Uncharacterized protein</fullName>
    </submittedName>
</protein>
<reference evidence="6" key="1">
    <citation type="submission" date="2021-02" db="EMBL/GenBank/DDBJ databases">
        <authorList>
            <person name="Nowell W R."/>
        </authorList>
    </citation>
    <scope>NUCLEOTIDE SEQUENCE</scope>
</reference>
<keyword evidence="2" id="KW-0812">Transmembrane</keyword>
<comment type="caution">
    <text evidence="6">The sequence shown here is derived from an EMBL/GenBank/DDBJ whole genome shotgun (WGS) entry which is preliminary data.</text>
</comment>
<evidence type="ECO:0000313" key="9">
    <source>
        <dbReference type="Proteomes" id="UP000663823"/>
    </source>
</evidence>
<evidence type="ECO:0000313" key="4">
    <source>
        <dbReference type="EMBL" id="CAF1165824.1"/>
    </source>
</evidence>
<evidence type="ECO:0000313" key="3">
    <source>
        <dbReference type="EMBL" id="CAF0976211.1"/>
    </source>
</evidence>
<dbReference type="EMBL" id="CAJOBD010000995">
    <property type="protein sequence ID" value="CAF3746158.1"/>
    <property type="molecule type" value="Genomic_DNA"/>
</dbReference>
<dbReference type="Proteomes" id="UP000663823">
    <property type="component" value="Unassembled WGS sequence"/>
</dbReference>
<evidence type="ECO:0000313" key="7">
    <source>
        <dbReference type="EMBL" id="CAF3675279.1"/>
    </source>
</evidence>
<dbReference type="Proteomes" id="UP000663874">
    <property type="component" value="Unassembled WGS sequence"/>
</dbReference>
<dbReference type="Proteomes" id="UP000663836">
    <property type="component" value="Unassembled WGS sequence"/>
</dbReference>
<dbReference type="Proteomes" id="UP000663882">
    <property type="component" value="Unassembled WGS sequence"/>
</dbReference>
<dbReference type="AlphaFoldDB" id="A0A818KPP5"/>
<evidence type="ECO:0000313" key="8">
    <source>
        <dbReference type="EMBL" id="CAF3746158.1"/>
    </source>
</evidence>
<evidence type="ECO:0000313" key="5">
    <source>
        <dbReference type="EMBL" id="CAF1403015.1"/>
    </source>
</evidence>
<dbReference type="OrthoDB" id="10016229at2759"/>
<dbReference type="EMBL" id="CAJOBE010000695">
    <property type="protein sequence ID" value="CAF3675279.1"/>
    <property type="molecule type" value="Genomic_DNA"/>
</dbReference>
<keyword evidence="2" id="KW-1133">Transmembrane helix</keyword>
<sequence>MLENSTKLISDIVSSSSSSLLLTNNSQSSSTSPPVRTRIMVNAIYIAGVAFMVGVFLVLLWVNLCSRHCSCWHDTPVTNRFNRQWLIQRSMTTNNDNSSSKNRQQRRSLNADELE</sequence>
<feature type="region of interest" description="Disordered" evidence="1">
    <location>
        <begin position="92"/>
        <end position="115"/>
    </location>
</feature>
<proteinExistence type="predicted"/>
<evidence type="ECO:0000256" key="1">
    <source>
        <dbReference type="SAM" id="MobiDB-lite"/>
    </source>
</evidence>
<keyword evidence="2" id="KW-0472">Membrane</keyword>
<dbReference type="EMBL" id="CAJNOT010000421">
    <property type="protein sequence ID" value="CAF0976211.1"/>
    <property type="molecule type" value="Genomic_DNA"/>
</dbReference>
<evidence type="ECO:0000313" key="6">
    <source>
        <dbReference type="EMBL" id="CAF3558706.1"/>
    </source>
</evidence>
<accession>A0A818KPP5</accession>
<name>A0A818KPP5_9BILA</name>
<gene>
    <name evidence="7" type="ORF">FNK824_LOCUS7472</name>
    <name evidence="8" type="ORF">JBS370_LOCUS12297</name>
    <name evidence="6" type="ORF">OTI717_LOCUS4687</name>
    <name evidence="4" type="ORF">RFH988_LOCUS22690</name>
    <name evidence="5" type="ORF">SEV965_LOCUS31540</name>
    <name evidence="3" type="ORF">ZHD862_LOCUS11266</name>
</gene>
<dbReference type="EMBL" id="CAJNOO010001524">
    <property type="protein sequence ID" value="CAF1165824.1"/>
    <property type="molecule type" value="Genomic_DNA"/>
</dbReference>
<evidence type="ECO:0000256" key="2">
    <source>
        <dbReference type="SAM" id="Phobius"/>
    </source>
</evidence>
<dbReference type="Proteomes" id="UP000663889">
    <property type="component" value="Unassembled WGS sequence"/>
</dbReference>
<dbReference type="EMBL" id="CAJOAX010000288">
    <property type="protein sequence ID" value="CAF3558706.1"/>
    <property type="molecule type" value="Genomic_DNA"/>
</dbReference>
<organism evidence="6 9">
    <name type="scientific">Rotaria sordida</name>
    <dbReference type="NCBI Taxonomy" id="392033"/>
    <lineage>
        <taxon>Eukaryota</taxon>
        <taxon>Metazoa</taxon>
        <taxon>Spiralia</taxon>
        <taxon>Gnathifera</taxon>
        <taxon>Rotifera</taxon>
        <taxon>Eurotatoria</taxon>
        <taxon>Bdelloidea</taxon>
        <taxon>Philodinida</taxon>
        <taxon>Philodinidae</taxon>
        <taxon>Rotaria</taxon>
    </lineage>
</organism>